<dbReference type="OrthoDB" id="194443at2759"/>
<reference evidence="1" key="1">
    <citation type="submission" date="2017-09" db="EMBL/GenBank/DDBJ databases">
        <title>Polyketide synthases of a Diaporthe helianthi virulent isolate.</title>
        <authorList>
            <person name="Baroncelli R."/>
        </authorList>
    </citation>
    <scope>NUCLEOTIDE SEQUENCE [LARGE SCALE GENOMIC DNA]</scope>
    <source>
        <strain evidence="1">7/96</strain>
    </source>
</reference>
<dbReference type="Proteomes" id="UP000094444">
    <property type="component" value="Unassembled WGS sequence"/>
</dbReference>
<dbReference type="InParanoid" id="A0A2P5HYW7"/>
<gene>
    <name evidence="1" type="ORF">DHEL01_v206190</name>
</gene>
<evidence type="ECO:0000313" key="1">
    <source>
        <dbReference type="EMBL" id="POS75419.1"/>
    </source>
</evidence>
<comment type="caution">
    <text evidence="1">The sequence shown here is derived from an EMBL/GenBank/DDBJ whole genome shotgun (WGS) entry which is preliminary data.</text>
</comment>
<sequence>MSSDSGNDGTPDAKRQRLNEIKGHAESFMLDRDTAINHSFFIKAAMTGHFTNANSEIVELEESDYATPATVDLLREYLEWRQHVDIHAGTDVDLPDDPIQELEHFGELANFWLLADYLESSTITNAIMEEFENRADDFELLSEEIFILWWDKLVLQRAWDALRGVMLALFVASDAIQEPAKRHITMQRLPVSARMAIFDEMIRQRDDVLKELRSGLGRLEDHVDDEGSEELKRIRALAGKKVAARDYSKSYINRGGQAVPKWN</sequence>
<proteinExistence type="predicted"/>
<protein>
    <recommendedName>
        <fullName evidence="3">BTB domain-containing protein</fullName>
    </recommendedName>
</protein>
<accession>A0A2P5HYW7</accession>
<keyword evidence="2" id="KW-1185">Reference proteome</keyword>
<name>A0A2P5HYW7_DIAHE</name>
<organism evidence="1 2">
    <name type="scientific">Diaporthe helianthi</name>
    <dbReference type="NCBI Taxonomy" id="158607"/>
    <lineage>
        <taxon>Eukaryota</taxon>
        <taxon>Fungi</taxon>
        <taxon>Dikarya</taxon>
        <taxon>Ascomycota</taxon>
        <taxon>Pezizomycotina</taxon>
        <taxon>Sordariomycetes</taxon>
        <taxon>Sordariomycetidae</taxon>
        <taxon>Diaporthales</taxon>
        <taxon>Diaporthaceae</taxon>
        <taxon>Diaporthe</taxon>
    </lineage>
</organism>
<dbReference type="EMBL" id="MAVT02000490">
    <property type="protein sequence ID" value="POS75419.1"/>
    <property type="molecule type" value="Genomic_DNA"/>
</dbReference>
<dbReference type="AlphaFoldDB" id="A0A2P5HYW7"/>
<evidence type="ECO:0000313" key="2">
    <source>
        <dbReference type="Proteomes" id="UP000094444"/>
    </source>
</evidence>
<evidence type="ECO:0008006" key="3">
    <source>
        <dbReference type="Google" id="ProtNLM"/>
    </source>
</evidence>